<evidence type="ECO:0000256" key="3">
    <source>
        <dbReference type="ARBA" id="ARBA00022692"/>
    </source>
</evidence>
<accession>A0A2T0FNR5</accession>
<dbReference type="Pfam" id="PF08022">
    <property type="entry name" value="FAD_binding_8"/>
    <property type="match status" value="1"/>
</dbReference>
<feature type="transmembrane region" description="Helical" evidence="10">
    <location>
        <begin position="17"/>
        <end position="40"/>
    </location>
</feature>
<organism evidence="14 15">
    <name type="scientific">Wickerhamiella sorbophila</name>
    <dbReference type="NCBI Taxonomy" id="45607"/>
    <lineage>
        <taxon>Eukaryota</taxon>
        <taxon>Fungi</taxon>
        <taxon>Dikarya</taxon>
        <taxon>Ascomycota</taxon>
        <taxon>Saccharomycotina</taxon>
        <taxon>Dipodascomycetes</taxon>
        <taxon>Dipodascales</taxon>
        <taxon>Trichomonascaceae</taxon>
        <taxon>Wickerhamiella</taxon>
    </lineage>
</organism>
<feature type="domain" description="FAD-binding 8" evidence="12">
    <location>
        <begin position="230"/>
        <end position="296"/>
    </location>
</feature>
<feature type="domain" description="Ferric reductase NAD binding" evidence="13">
    <location>
        <begin position="321"/>
        <end position="464"/>
    </location>
</feature>
<dbReference type="GO" id="GO:0005886">
    <property type="term" value="C:plasma membrane"/>
    <property type="evidence" value="ECO:0007669"/>
    <property type="project" value="TreeGrafter"/>
</dbReference>
<sequence length="480" mass="54137">MGLERRHGTMVHANKAYLFWTLVFGALFLYSLVLLIRGALIPRRKFQYRVPPWTLILFWSLACVFGLFIHPSHEFVGYVRRMGRLSIACAVVGIFLSFKPAVLPRTYSVPLTQIHKWVGRTAVFFAFLHGLLYSCVYLKRGVFGRLFRPANLAGIFACFTFCVIALTSLKPIRRRAYSVFYAIHVVSVWMALLAIFYHADPNAYAMVYLAMVFLIIQITVRVLLTRTVPVKVKHISSNLDLVTVDRSALPETFEIGSHLRLSLPLHLPKSWLVPSHPYTIASLPEDDAIHLVVRRTRFELQNQEYAIQGPHHAPFDVSEFKRIIVVAGGSGFALIPPVSRRAKQLGIDVKSVWIVKTDAETSVLNHIPVDDCEIFITTESNYNAEDTAAGTYGDEFELDDLRASDREGLLDSSNPSKPKEGIKKYFQGRPNLDEFIGDFFNPSQAAETCVAACGPESLTKDARRWAKAHNCSFFAETFAM</sequence>
<keyword evidence="15" id="KW-1185">Reference proteome</keyword>
<gene>
    <name evidence="14" type="ORF">B9G98_04244</name>
</gene>
<keyword evidence="2" id="KW-0285">Flavoprotein</keyword>
<evidence type="ECO:0000259" key="11">
    <source>
        <dbReference type="Pfam" id="PF01794"/>
    </source>
</evidence>
<keyword evidence="8" id="KW-0813">Transport</keyword>
<name>A0A2T0FNR5_9ASCO</name>
<dbReference type="SFLD" id="SFLDG01168">
    <property type="entry name" value="Ferric_reductase_subgroup_(FRE"/>
    <property type="match status" value="1"/>
</dbReference>
<feature type="transmembrane region" description="Helical" evidence="10">
    <location>
        <begin position="146"/>
        <end position="167"/>
    </location>
</feature>
<evidence type="ECO:0000256" key="5">
    <source>
        <dbReference type="ARBA" id="ARBA00022982"/>
    </source>
</evidence>
<dbReference type="GO" id="GO:0033215">
    <property type="term" value="P:reductive iron assimilation"/>
    <property type="evidence" value="ECO:0007669"/>
    <property type="project" value="TreeGrafter"/>
</dbReference>
<feature type="transmembrane region" description="Helical" evidence="10">
    <location>
        <begin position="52"/>
        <end position="70"/>
    </location>
</feature>
<dbReference type="InterPro" id="IPR013112">
    <property type="entry name" value="FAD-bd_8"/>
</dbReference>
<dbReference type="RefSeq" id="XP_024666569.1">
    <property type="nucleotide sequence ID" value="XM_024810801.1"/>
</dbReference>
<evidence type="ECO:0000313" key="15">
    <source>
        <dbReference type="Proteomes" id="UP000238350"/>
    </source>
</evidence>
<keyword evidence="7" id="KW-0560">Oxidoreductase</keyword>
<dbReference type="STRING" id="45607.A0A2T0FNR5"/>
<evidence type="ECO:0000256" key="8">
    <source>
        <dbReference type="ARBA" id="ARBA00023065"/>
    </source>
</evidence>
<keyword evidence="5" id="KW-0249">Electron transport</keyword>
<evidence type="ECO:0000259" key="13">
    <source>
        <dbReference type="Pfam" id="PF08030"/>
    </source>
</evidence>
<evidence type="ECO:0000256" key="1">
    <source>
        <dbReference type="ARBA" id="ARBA00004141"/>
    </source>
</evidence>
<feature type="transmembrane region" description="Helical" evidence="10">
    <location>
        <begin position="122"/>
        <end position="140"/>
    </location>
</feature>
<feature type="transmembrane region" description="Helical" evidence="10">
    <location>
        <begin position="82"/>
        <end position="102"/>
    </location>
</feature>
<comment type="caution">
    <text evidence="14">The sequence shown here is derived from an EMBL/GenBank/DDBJ whole genome shotgun (WGS) entry which is preliminary data.</text>
</comment>
<keyword evidence="9 10" id="KW-0472">Membrane</keyword>
<evidence type="ECO:0000256" key="9">
    <source>
        <dbReference type="ARBA" id="ARBA00023136"/>
    </source>
</evidence>
<dbReference type="GeneID" id="36517992"/>
<dbReference type="SUPFAM" id="SSF52343">
    <property type="entry name" value="Ferredoxin reductase-like, C-terminal NADP-linked domain"/>
    <property type="match status" value="1"/>
</dbReference>
<comment type="subcellular location">
    <subcellularLocation>
        <location evidence="1">Membrane</location>
        <topology evidence="1">Multi-pass membrane protein</topology>
    </subcellularLocation>
</comment>
<reference evidence="14 15" key="1">
    <citation type="submission" date="2017-04" db="EMBL/GenBank/DDBJ databases">
        <title>Genome sequencing of [Candida] sorbophila.</title>
        <authorList>
            <person name="Ahn J.O."/>
        </authorList>
    </citation>
    <scope>NUCLEOTIDE SEQUENCE [LARGE SCALE GENOMIC DNA]</scope>
    <source>
        <strain evidence="14 15">DS02</strain>
    </source>
</reference>
<dbReference type="Pfam" id="PF01794">
    <property type="entry name" value="Ferric_reduct"/>
    <property type="match status" value="1"/>
</dbReference>
<dbReference type="InterPro" id="IPR039261">
    <property type="entry name" value="FNR_nucleotide-bd"/>
</dbReference>
<dbReference type="PANTHER" id="PTHR11972">
    <property type="entry name" value="NADPH OXIDASE"/>
    <property type="match status" value="1"/>
</dbReference>
<dbReference type="Proteomes" id="UP000238350">
    <property type="component" value="Unassembled WGS sequence"/>
</dbReference>
<keyword evidence="8" id="KW-0406">Ion transport</keyword>
<evidence type="ECO:0000259" key="12">
    <source>
        <dbReference type="Pfam" id="PF08022"/>
    </source>
</evidence>
<feature type="transmembrane region" description="Helical" evidence="10">
    <location>
        <begin position="205"/>
        <end position="224"/>
    </location>
</feature>
<dbReference type="InterPro" id="IPR013130">
    <property type="entry name" value="Fe3_Rdtase_TM_dom"/>
</dbReference>
<dbReference type="SFLD" id="SFLDS00052">
    <property type="entry name" value="Ferric_Reductase_Domain"/>
    <property type="match status" value="1"/>
</dbReference>
<keyword evidence="3 10" id="KW-0812">Transmembrane</keyword>
<evidence type="ECO:0000256" key="2">
    <source>
        <dbReference type="ARBA" id="ARBA00022630"/>
    </source>
</evidence>
<feature type="domain" description="Ferric oxidoreductase" evidence="11">
    <location>
        <begin position="82"/>
        <end position="195"/>
    </location>
</feature>
<dbReference type="PANTHER" id="PTHR11972:SF178">
    <property type="entry name" value="FERRIC REDUCTASE TRANSMEMBRANE COMPONENT 8-RELATED"/>
    <property type="match status" value="1"/>
</dbReference>
<protein>
    <submittedName>
        <fullName evidence="14">Putative metalloreductase AIM14</fullName>
    </submittedName>
</protein>
<dbReference type="Pfam" id="PF08030">
    <property type="entry name" value="NAD_binding_6"/>
    <property type="match status" value="1"/>
</dbReference>
<feature type="transmembrane region" description="Helical" evidence="10">
    <location>
        <begin position="179"/>
        <end position="199"/>
    </location>
</feature>
<keyword evidence="4" id="KW-0274">FAD</keyword>
<dbReference type="EMBL" id="NDIQ01000022">
    <property type="protein sequence ID" value="PRT56624.1"/>
    <property type="molecule type" value="Genomic_DNA"/>
</dbReference>
<proteinExistence type="predicted"/>
<evidence type="ECO:0000256" key="7">
    <source>
        <dbReference type="ARBA" id="ARBA00023002"/>
    </source>
</evidence>
<dbReference type="GO" id="GO:0000293">
    <property type="term" value="F:ferric-chelate reductase activity"/>
    <property type="evidence" value="ECO:0007669"/>
    <property type="project" value="TreeGrafter"/>
</dbReference>
<dbReference type="Gene3D" id="3.40.50.80">
    <property type="entry name" value="Nucleotide-binding domain of ferredoxin-NADP reductase (FNR) module"/>
    <property type="match status" value="1"/>
</dbReference>
<evidence type="ECO:0000313" key="14">
    <source>
        <dbReference type="EMBL" id="PRT56624.1"/>
    </source>
</evidence>
<dbReference type="OrthoDB" id="10006946at2759"/>
<dbReference type="InterPro" id="IPR050369">
    <property type="entry name" value="RBOH/FRE"/>
</dbReference>
<dbReference type="InterPro" id="IPR013121">
    <property type="entry name" value="Fe_red_NAD-bd_6"/>
</dbReference>
<evidence type="ECO:0000256" key="10">
    <source>
        <dbReference type="SAM" id="Phobius"/>
    </source>
</evidence>
<dbReference type="SFLD" id="SFLDF00463">
    <property type="entry name" value="AIM14"/>
    <property type="match status" value="1"/>
</dbReference>
<dbReference type="AlphaFoldDB" id="A0A2T0FNR5"/>
<evidence type="ECO:0000256" key="6">
    <source>
        <dbReference type="ARBA" id="ARBA00022989"/>
    </source>
</evidence>
<evidence type="ECO:0000256" key="4">
    <source>
        <dbReference type="ARBA" id="ARBA00022827"/>
    </source>
</evidence>
<keyword evidence="6 10" id="KW-1133">Transmembrane helix</keyword>